<organism evidence="10 11">
    <name type="scientific">Paracoccus laeviglucosivorans</name>
    <dbReference type="NCBI Taxonomy" id="1197861"/>
    <lineage>
        <taxon>Bacteria</taxon>
        <taxon>Pseudomonadati</taxon>
        <taxon>Pseudomonadota</taxon>
        <taxon>Alphaproteobacteria</taxon>
        <taxon>Rhodobacterales</taxon>
        <taxon>Paracoccaceae</taxon>
        <taxon>Paracoccus</taxon>
    </lineage>
</organism>
<dbReference type="PANTHER" id="PTHR43166:SF9">
    <property type="entry name" value="GLUTAMATE_ASPARTATE IMPORT ATP-BINDING PROTEIN GLTL"/>
    <property type="match status" value="1"/>
</dbReference>
<keyword evidence="5" id="KW-0547">Nucleotide-binding</keyword>
<dbReference type="EMBL" id="FXTK01000017">
    <property type="protein sequence ID" value="SMO90525.1"/>
    <property type="molecule type" value="Genomic_DNA"/>
</dbReference>
<dbReference type="Gene3D" id="3.40.50.300">
    <property type="entry name" value="P-loop containing nucleotide triphosphate hydrolases"/>
    <property type="match status" value="1"/>
</dbReference>
<keyword evidence="7" id="KW-0029">Amino-acid transport</keyword>
<dbReference type="CDD" id="cd03262">
    <property type="entry name" value="ABC_HisP_GlnQ"/>
    <property type="match status" value="1"/>
</dbReference>
<dbReference type="GO" id="GO:0005886">
    <property type="term" value="C:plasma membrane"/>
    <property type="evidence" value="ECO:0007669"/>
    <property type="project" value="UniProtKB-SubCell"/>
</dbReference>
<proteinExistence type="inferred from homology"/>
<evidence type="ECO:0000256" key="8">
    <source>
        <dbReference type="ARBA" id="ARBA00023136"/>
    </source>
</evidence>
<dbReference type="Proteomes" id="UP000319014">
    <property type="component" value="Unassembled WGS sequence"/>
</dbReference>
<evidence type="ECO:0000256" key="6">
    <source>
        <dbReference type="ARBA" id="ARBA00022840"/>
    </source>
</evidence>
<keyword evidence="8" id="KW-0472">Membrane</keyword>
<dbReference type="InterPro" id="IPR003439">
    <property type="entry name" value="ABC_transporter-like_ATP-bd"/>
</dbReference>
<evidence type="ECO:0000313" key="11">
    <source>
        <dbReference type="Proteomes" id="UP000319014"/>
    </source>
</evidence>
<dbReference type="InterPro" id="IPR003593">
    <property type="entry name" value="AAA+_ATPase"/>
</dbReference>
<dbReference type="InterPro" id="IPR030679">
    <property type="entry name" value="ABC_ATPase_HisP-typ"/>
</dbReference>
<protein>
    <submittedName>
        <fullName evidence="10">Amino acid ABC transporter ATP-binding protein, PAAT family</fullName>
    </submittedName>
</protein>
<feature type="domain" description="ABC transporter" evidence="9">
    <location>
        <begin position="20"/>
        <end position="254"/>
    </location>
</feature>
<keyword evidence="3" id="KW-0813">Transport</keyword>
<accession>A0A521F2Z6</accession>
<evidence type="ECO:0000256" key="4">
    <source>
        <dbReference type="ARBA" id="ARBA00022475"/>
    </source>
</evidence>
<dbReference type="GO" id="GO:0005524">
    <property type="term" value="F:ATP binding"/>
    <property type="evidence" value="ECO:0007669"/>
    <property type="project" value="UniProtKB-KW"/>
</dbReference>
<dbReference type="PROSITE" id="PS00211">
    <property type="entry name" value="ABC_TRANSPORTER_1"/>
    <property type="match status" value="1"/>
</dbReference>
<dbReference type="GO" id="GO:0016887">
    <property type="term" value="F:ATP hydrolysis activity"/>
    <property type="evidence" value="ECO:0007669"/>
    <property type="project" value="InterPro"/>
</dbReference>
<comment type="subcellular location">
    <subcellularLocation>
        <location evidence="1">Cell membrane</location>
        <topology evidence="1">Peripheral membrane protein</topology>
    </subcellularLocation>
</comment>
<dbReference type="Pfam" id="PF00005">
    <property type="entry name" value="ABC_tran"/>
    <property type="match status" value="1"/>
</dbReference>
<evidence type="ECO:0000256" key="1">
    <source>
        <dbReference type="ARBA" id="ARBA00004202"/>
    </source>
</evidence>
<comment type="similarity">
    <text evidence="2">Belongs to the ABC transporter superfamily.</text>
</comment>
<dbReference type="SUPFAM" id="SSF52540">
    <property type="entry name" value="P-loop containing nucleoside triphosphate hydrolases"/>
    <property type="match status" value="1"/>
</dbReference>
<dbReference type="PROSITE" id="PS50893">
    <property type="entry name" value="ABC_TRANSPORTER_2"/>
    <property type="match status" value="1"/>
</dbReference>
<evidence type="ECO:0000259" key="9">
    <source>
        <dbReference type="PROSITE" id="PS50893"/>
    </source>
</evidence>
<dbReference type="PIRSF" id="PIRSF039085">
    <property type="entry name" value="ABC_ATPase_HisP"/>
    <property type="match status" value="1"/>
</dbReference>
<dbReference type="AlphaFoldDB" id="A0A521F2Z6"/>
<reference evidence="10 11" key="1">
    <citation type="submission" date="2017-05" db="EMBL/GenBank/DDBJ databases">
        <authorList>
            <person name="Varghese N."/>
            <person name="Submissions S."/>
        </authorList>
    </citation>
    <scope>NUCLEOTIDE SEQUENCE [LARGE SCALE GENOMIC DNA]</scope>
    <source>
        <strain evidence="10 11">DSM 100094</strain>
    </source>
</reference>
<sequence length="257" mass="27657">MTSMSAIDTASLSGTAAPLVTFRGVRKSFGALEVLKGIDLTVAPGQVVALIGRSGSGKSTALRCINALEPISAGELEVCGYSLHRPGVDLRALRQEVGIVFQSYNLFPHLTVKQNVTLAPRKVRKLNRDQARELASEVLAQVGLGDRMDAYPEQLSGGQQQRVAIARSLAMRPKLMLFDEVTSALDPELTGEVLRVIGKLAAGGMTMVLVTHEMAFARQVADQVVYMHQGKVWEQGSGKMLANPQTDELRQFVGSGL</sequence>
<dbReference type="GO" id="GO:0015424">
    <property type="term" value="F:ABC-type amino acid transporter activity"/>
    <property type="evidence" value="ECO:0007669"/>
    <property type="project" value="InterPro"/>
</dbReference>
<evidence type="ECO:0000256" key="5">
    <source>
        <dbReference type="ARBA" id="ARBA00022741"/>
    </source>
</evidence>
<evidence type="ECO:0000256" key="2">
    <source>
        <dbReference type="ARBA" id="ARBA00005417"/>
    </source>
</evidence>
<gene>
    <name evidence="10" type="ORF">SAMN06265221_11786</name>
</gene>
<dbReference type="InterPro" id="IPR017871">
    <property type="entry name" value="ABC_transporter-like_CS"/>
</dbReference>
<dbReference type="SMART" id="SM00382">
    <property type="entry name" value="AAA"/>
    <property type="match status" value="1"/>
</dbReference>
<evidence type="ECO:0000256" key="7">
    <source>
        <dbReference type="ARBA" id="ARBA00022970"/>
    </source>
</evidence>
<dbReference type="InterPro" id="IPR027417">
    <property type="entry name" value="P-loop_NTPase"/>
</dbReference>
<evidence type="ECO:0000313" key="10">
    <source>
        <dbReference type="EMBL" id="SMO90525.1"/>
    </source>
</evidence>
<dbReference type="PANTHER" id="PTHR43166">
    <property type="entry name" value="AMINO ACID IMPORT ATP-BINDING PROTEIN"/>
    <property type="match status" value="1"/>
</dbReference>
<keyword evidence="6 10" id="KW-0067">ATP-binding</keyword>
<keyword evidence="11" id="KW-1185">Reference proteome</keyword>
<dbReference type="InterPro" id="IPR050086">
    <property type="entry name" value="MetN_ABC_transporter-like"/>
</dbReference>
<evidence type="ECO:0000256" key="3">
    <source>
        <dbReference type="ARBA" id="ARBA00022448"/>
    </source>
</evidence>
<keyword evidence="4" id="KW-1003">Cell membrane</keyword>
<name>A0A521F2Z6_9RHOB</name>